<proteinExistence type="predicted"/>
<comment type="caution">
    <text evidence="1">The sequence shown here is derived from an EMBL/GenBank/DDBJ whole genome shotgun (WGS) entry which is preliminary data.</text>
</comment>
<name>A0A9D4GT46_DREPO</name>
<evidence type="ECO:0000313" key="2">
    <source>
        <dbReference type="Proteomes" id="UP000828390"/>
    </source>
</evidence>
<keyword evidence="2" id="KW-1185">Reference proteome</keyword>
<reference evidence="1" key="1">
    <citation type="journal article" date="2019" name="bioRxiv">
        <title>The Genome of the Zebra Mussel, Dreissena polymorpha: A Resource for Invasive Species Research.</title>
        <authorList>
            <person name="McCartney M.A."/>
            <person name="Auch B."/>
            <person name="Kono T."/>
            <person name="Mallez S."/>
            <person name="Zhang Y."/>
            <person name="Obille A."/>
            <person name="Becker A."/>
            <person name="Abrahante J.E."/>
            <person name="Garbe J."/>
            <person name="Badalamenti J.P."/>
            <person name="Herman A."/>
            <person name="Mangelson H."/>
            <person name="Liachko I."/>
            <person name="Sullivan S."/>
            <person name="Sone E.D."/>
            <person name="Koren S."/>
            <person name="Silverstein K.A.T."/>
            <person name="Beckman K.B."/>
            <person name="Gohl D.M."/>
        </authorList>
    </citation>
    <scope>NUCLEOTIDE SEQUENCE</scope>
    <source>
        <strain evidence="1">Duluth1</strain>
        <tissue evidence="1">Whole animal</tissue>
    </source>
</reference>
<dbReference type="Proteomes" id="UP000828390">
    <property type="component" value="Unassembled WGS sequence"/>
</dbReference>
<gene>
    <name evidence="1" type="ORF">DPMN_124252</name>
</gene>
<reference evidence="1" key="2">
    <citation type="submission" date="2020-11" db="EMBL/GenBank/DDBJ databases">
        <authorList>
            <person name="McCartney M.A."/>
            <person name="Auch B."/>
            <person name="Kono T."/>
            <person name="Mallez S."/>
            <person name="Becker A."/>
            <person name="Gohl D.M."/>
            <person name="Silverstein K.A.T."/>
            <person name="Koren S."/>
            <person name="Bechman K.B."/>
            <person name="Herman A."/>
            <person name="Abrahante J.E."/>
            <person name="Garbe J."/>
        </authorList>
    </citation>
    <scope>NUCLEOTIDE SEQUENCE</scope>
    <source>
        <strain evidence="1">Duluth1</strain>
        <tissue evidence="1">Whole animal</tissue>
    </source>
</reference>
<protein>
    <submittedName>
        <fullName evidence="1">Uncharacterized protein</fullName>
    </submittedName>
</protein>
<dbReference type="EMBL" id="JAIWYP010000005">
    <property type="protein sequence ID" value="KAH3822473.1"/>
    <property type="molecule type" value="Genomic_DNA"/>
</dbReference>
<organism evidence="1 2">
    <name type="scientific">Dreissena polymorpha</name>
    <name type="common">Zebra mussel</name>
    <name type="synonym">Mytilus polymorpha</name>
    <dbReference type="NCBI Taxonomy" id="45954"/>
    <lineage>
        <taxon>Eukaryota</taxon>
        <taxon>Metazoa</taxon>
        <taxon>Spiralia</taxon>
        <taxon>Lophotrochozoa</taxon>
        <taxon>Mollusca</taxon>
        <taxon>Bivalvia</taxon>
        <taxon>Autobranchia</taxon>
        <taxon>Heteroconchia</taxon>
        <taxon>Euheterodonta</taxon>
        <taxon>Imparidentia</taxon>
        <taxon>Neoheterodontei</taxon>
        <taxon>Myida</taxon>
        <taxon>Dreissenoidea</taxon>
        <taxon>Dreissenidae</taxon>
        <taxon>Dreissena</taxon>
    </lineage>
</organism>
<evidence type="ECO:0000313" key="1">
    <source>
        <dbReference type="EMBL" id="KAH3822473.1"/>
    </source>
</evidence>
<accession>A0A9D4GT46</accession>
<sequence>MKACVPHFLEILVSLISDDYSKVAEGSRHALELFSTSQSVTDQQHRLTELLEDNMLKLTTSLPRQIQTAGKALAVFMCNKDRNRVAAVWENWA</sequence>
<dbReference type="AlphaFoldDB" id="A0A9D4GT46"/>